<feature type="domain" description="Guanylate kinase-like" evidence="14">
    <location>
        <begin position="5"/>
        <end position="183"/>
    </location>
</feature>
<protein>
    <recommendedName>
        <fullName evidence="5 13">Guanylate kinase</fullName>
        <ecNumber evidence="4 13">2.7.4.8</ecNumber>
    </recommendedName>
    <alternativeName>
        <fullName evidence="11 13">GMP kinase</fullName>
    </alternativeName>
</protein>
<dbReference type="InterPro" id="IPR017665">
    <property type="entry name" value="Guanylate_kinase"/>
</dbReference>
<dbReference type="EC" id="2.7.4.8" evidence="4 13"/>
<evidence type="ECO:0000256" key="5">
    <source>
        <dbReference type="ARBA" id="ARBA00016296"/>
    </source>
</evidence>
<keyword evidence="7 13" id="KW-0808">Transferase</keyword>
<evidence type="ECO:0000256" key="8">
    <source>
        <dbReference type="ARBA" id="ARBA00022741"/>
    </source>
</evidence>
<evidence type="ECO:0000256" key="10">
    <source>
        <dbReference type="ARBA" id="ARBA00022840"/>
    </source>
</evidence>
<evidence type="ECO:0000256" key="1">
    <source>
        <dbReference type="ARBA" id="ARBA00003531"/>
    </source>
</evidence>
<dbReference type="SMART" id="SM00072">
    <property type="entry name" value="GuKc"/>
    <property type="match status" value="1"/>
</dbReference>
<sequence length="206" mass="23337">MSVTGTLYIVSAPSGAGKTSLVKELLKQDGGIRVSVSHTTRPTRPGEVDGQDYNFVSMTEFDQLIETHSFLEYAEVFTNKYGTSRIWVEEQLAKGTDVILEIDWQGAQQVRKLMPEAVSVFILPPSREELRRRLTGRGQDAEEVIDLRMSQAVSEMVHFDEFDFVVINDQFDKALAELHAIFKAQRLLLTNQRVRQAYLLADLLSE</sequence>
<keyword evidence="9 13" id="KW-0418">Kinase</keyword>
<comment type="function">
    <text evidence="1 13">Essential for recycling GMP and indirectly, cGMP.</text>
</comment>
<dbReference type="PROSITE" id="PS00856">
    <property type="entry name" value="GUANYLATE_KINASE_1"/>
    <property type="match status" value="1"/>
</dbReference>
<reference evidence="15 16" key="1">
    <citation type="journal article" date="2019" name="Biochem. Eng. J.">
        <title>Metabolic engineering of the marine bacteria Neptunomonas concharum for the production of acetoin and meso-2,3-butanediol from acetate.</title>
        <authorList>
            <person name="Li W."/>
            <person name="Pu N."/>
            <person name="Liu C.-X."/>
            <person name="Yuan Q.-P."/>
            <person name="Li Z.-J."/>
        </authorList>
    </citation>
    <scope>NUCLEOTIDE SEQUENCE [LARGE SCALE GENOMIC DNA]</scope>
    <source>
        <strain evidence="15 16">JCM17730</strain>
    </source>
</reference>
<dbReference type="Proteomes" id="UP000324760">
    <property type="component" value="Chromosome"/>
</dbReference>
<dbReference type="RefSeq" id="WP_138988040.1">
    <property type="nucleotide sequence ID" value="NZ_CP043869.1"/>
</dbReference>
<dbReference type="Pfam" id="PF00625">
    <property type="entry name" value="Guanylate_kin"/>
    <property type="match status" value="1"/>
</dbReference>
<dbReference type="KEGG" id="ncu:F0U83_16280"/>
<evidence type="ECO:0000256" key="3">
    <source>
        <dbReference type="ARBA" id="ARBA00005790"/>
    </source>
</evidence>
<feature type="binding site" evidence="13">
    <location>
        <begin position="12"/>
        <end position="19"/>
    </location>
    <ligand>
        <name>ATP</name>
        <dbReference type="ChEBI" id="CHEBI:30616"/>
    </ligand>
</feature>
<evidence type="ECO:0000256" key="7">
    <source>
        <dbReference type="ARBA" id="ARBA00022679"/>
    </source>
</evidence>
<evidence type="ECO:0000256" key="13">
    <source>
        <dbReference type="HAMAP-Rule" id="MF_00328"/>
    </source>
</evidence>
<name>A0A5P1RG59_9GAMM</name>
<comment type="subcellular location">
    <subcellularLocation>
        <location evidence="2 13">Cytoplasm</location>
    </subcellularLocation>
</comment>
<dbReference type="InterPro" id="IPR027417">
    <property type="entry name" value="P-loop_NTPase"/>
</dbReference>
<keyword evidence="16" id="KW-1185">Reference proteome</keyword>
<dbReference type="PANTHER" id="PTHR23117:SF13">
    <property type="entry name" value="GUANYLATE KINASE"/>
    <property type="match status" value="1"/>
</dbReference>
<comment type="similarity">
    <text evidence="3 13">Belongs to the guanylate kinase family.</text>
</comment>
<evidence type="ECO:0000256" key="12">
    <source>
        <dbReference type="ARBA" id="ARBA00048594"/>
    </source>
</evidence>
<evidence type="ECO:0000259" key="14">
    <source>
        <dbReference type="PROSITE" id="PS50052"/>
    </source>
</evidence>
<accession>A0A5P1RG59</accession>
<dbReference type="SUPFAM" id="SSF52540">
    <property type="entry name" value="P-loop containing nucleoside triphosphate hydrolases"/>
    <property type="match status" value="1"/>
</dbReference>
<keyword evidence="10 13" id="KW-0067">ATP-binding</keyword>
<dbReference type="EMBL" id="CP043869">
    <property type="protein sequence ID" value="QEQ98142.1"/>
    <property type="molecule type" value="Genomic_DNA"/>
</dbReference>
<dbReference type="Gene3D" id="3.40.50.300">
    <property type="entry name" value="P-loop containing nucleotide triphosphate hydrolases"/>
    <property type="match status" value="1"/>
</dbReference>
<dbReference type="InterPro" id="IPR008145">
    <property type="entry name" value="GK/Ca_channel_bsu"/>
</dbReference>
<dbReference type="OrthoDB" id="9808150at2"/>
<proteinExistence type="inferred from homology"/>
<dbReference type="PROSITE" id="PS50052">
    <property type="entry name" value="GUANYLATE_KINASE_2"/>
    <property type="match status" value="1"/>
</dbReference>
<dbReference type="PANTHER" id="PTHR23117">
    <property type="entry name" value="GUANYLATE KINASE-RELATED"/>
    <property type="match status" value="1"/>
</dbReference>
<keyword evidence="8 13" id="KW-0547">Nucleotide-binding</keyword>
<evidence type="ECO:0000313" key="16">
    <source>
        <dbReference type="Proteomes" id="UP000324760"/>
    </source>
</evidence>
<evidence type="ECO:0000256" key="9">
    <source>
        <dbReference type="ARBA" id="ARBA00022777"/>
    </source>
</evidence>
<dbReference type="AlphaFoldDB" id="A0A5P1RG59"/>
<dbReference type="FunFam" id="3.30.63.10:FF:000002">
    <property type="entry name" value="Guanylate kinase 1"/>
    <property type="match status" value="1"/>
</dbReference>
<evidence type="ECO:0000313" key="15">
    <source>
        <dbReference type="EMBL" id="QEQ98142.1"/>
    </source>
</evidence>
<dbReference type="InterPro" id="IPR020590">
    <property type="entry name" value="Guanylate_kinase_CS"/>
</dbReference>
<keyword evidence="6 13" id="KW-0963">Cytoplasm</keyword>
<dbReference type="GO" id="GO:0005829">
    <property type="term" value="C:cytosol"/>
    <property type="evidence" value="ECO:0007669"/>
    <property type="project" value="TreeGrafter"/>
</dbReference>
<evidence type="ECO:0000256" key="6">
    <source>
        <dbReference type="ARBA" id="ARBA00022490"/>
    </source>
</evidence>
<evidence type="ECO:0000256" key="4">
    <source>
        <dbReference type="ARBA" id="ARBA00012961"/>
    </source>
</evidence>
<dbReference type="HAMAP" id="MF_00328">
    <property type="entry name" value="Guanylate_kinase"/>
    <property type="match status" value="1"/>
</dbReference>
<gene>
    <name evidence="13" type="primary">gmk</name>
    <name evidence="15" type="ORF">F0U83_16280</name>
</gene>
<dbReference type="GO" id="GO:0004385">
    <property type="term" value="F:GMP kinase activity"/>
    <property type="evidence" value="ECO:0007669"/>
    <property type="project" value="UniProtKB-UniRule"/>
</dbReference>
<organism evidence="15 16">
    <name type="scientific">Neptunomonas concharum</name>
    <dbReference type="NCBI Taxonomy" id="1031538"/>
    <lineage>
        <taxon>Bacteria</taxon>
        <taxon>Pseudomonadati</taxon>
        <taxon>Pseudomonadota</taxon>
        <taxon>Gammaproteobacteria</taxon>
        <taxon>Oceanospirillales</taxon>
        <taxon>Oceanospirillaceae</taxon>
        <taxon>Neptunomonas</taxon>
    </lineage>
</organism>
<dbReference type="NCBIfam" id="TIGR03263">
    <property type="entry name" value="guanyl_kin"/>
    <property type="match status" value="1"/>
</dbReference>
<dbReference type="Gene3D" id="3.30.63.10">
    <property type="entry name" value="Guanylate Kinase phosphate binding domain"/>
    <property type="match status" value="1"/>
</dbReference>
<dbReference type="FunFam" id="3.40.50.300:FF:000855">
    <property type="entry name" value="Guanylate kinase"/>
    <property type="match status" value="1"/>
</dbReference>
<dbReference type="GO" id="GO:0005524">
    <property type="term" value="F:ATP binding"/>
    <property type="evidence" value="ECO:0007669"/>
    <property type="project" value="UniProtKB-UniRule"/>
</dbReference>
<evidence type="ECO:0000256" key="11">
    <source>
        <dbReference type="ARBA" id="ARBA00030128"/>
    </source>
</evidence>
<dbReference type="InterPro" id="IPR008144">
    <property type="entry name" value="Guanylate_kin-like_dom"/>
</dbReference>
<dbReference type="CDD" id="cd00071">
    <property type="entry name" value="GMPK"/>
    <property type="match status" value="1"/>
</dbReference>
<evidence type="ECO:0000256" key="2">
    <source>
        <dbReference type="ARBA" id="ARBA00004496"/>
    </source>
</evidence>
<comment type="catalytic activity">
    <reaction evidence="12 13">
        <text>GMP + ATP = GDP + ADP</text>
        <dbReference type="Rhea" id="RHEA:20780"/>
        <dbReference type="ChEBI" id="CHEBI:30616"/>
        <dbReference type="ChEBI" id="CHEBI:58115"/>
        <dbReference type="ChEBI" id="CHEBI:58189"/>
        <dbReference type="ChEBI" id="CHEBI:456216"/>
        <dbReference type="EC" id="2.7.4.8"/>
    </reaction>
</comment>